<dbReference type="InterPro" id="IPR016032">
    <property type="entry name" value="Sig_transdc_resp-reg_C-effctor"/>
</dbReference>
<protein>
    <submittedName>
        <fullName evidence="6">Response regulator transcription factor</fullName>
    </submittedName>
</protein>
<dbReference type="InterPro" id="IPR011006">
    <property type="entry name" value="CheY-like_superfamily"/>
</dbReference>
<dbReference type="InterPro" id="IPR058245">
    <property type="entry name" value="NreC/VraR/RcsB-like_REC"/>
</dbReference>
<dbReference type="RefSeq" id="WP_405278563.1">
    <property type="nucleotide sequence ID" value="NZ_CP144380.1"/>
</dbReference>
<dbReference type="CDD" id="cd17535">
    <property type="entry name" value="REC_NarL-like"/>
    <property type="match status" value="1"/>
</dbReference>
<dbReference type="CDD" id="cd06170">
    <property type="entry name" value="LuxR_C_like"/>
    <property type="match status" value="1"/>
</dbReference>
<gene>
    <name evidence="6" type="ORF">WI372_15650</name>
</gene>
<proteinExistence type="predicted"/>
<dbReference type="InterPro" id="IPR000792">
    <property type="entry name" value="Tscrpt_reg_LuxR_C"/>
</dbReference>
<dbReference type="PANTHER" id="PTHR43214:SF43">
    <property type="entry name" value="TWO-COMPONENT RESPONSE REGULATOR"/>
    <property type="match status" value="1"/>
</dbReference>
<dbReference type="EMBL" id="JBBHLI010000011">
    <property type="protein sequence ID" value="MEK9502428.1"/>
    <property type="molecule type" value="Genomic_DNA"/>
</dbReference>
<sequence>MSADAPRIGVMVVEDRVEVRDGLAHLLDASDSCRCAGAFETAEEALDHLACTPIDVILMDIELPGISGIEAARRARADHPEVQIMMLTVYQDDDRIFDSLAAGATGYVLKTTPPARLLADIAMLHGGGSPMSSAIARRVVETFHTRRARPSVTESLTPREEEILALLADGFRYREIGERLFISLDTVRTHIRHIYEKMQVRSRTEATLKYLGHDRG</sequence>
<keyword evidence="1 3" id="KW-0597">Phosphoprotein</keyword>
<dbReference type="Pfam" id="PF00072">
    <property type="entry name" value="Response_reg"/>
    <property type="match status" value="1"/>
</dbReference>
<feature type="modified residue" description="4-aspartylphosphate" evidence="3">
    <location>
        <position position="60"/>
    </location>
</feature>
<dbReference type="PRINTS" id="PR00038">
    <property type="entry name" value="HTHLUXR"/>
</dbReference>
<name>A0ABU9ECH8_9BACT</name>
<dbReference type="SMART" id="SM00448">
    <property type="entry name" value="REC"/>
    <property type="match status" value="1"/>
</dbReference>
<evidence type="ECO:0000313" key="7">
    <source>
        <dbReference type="Proteomes" id="UP001484239"/>
    </source>
</evidence>
<dbReference type="Gene3D" id="3.40.50.2300">
    <property type="match status" value="1"/>
</dbReference>
<dbReference type="InterPro" id="IPR039420">
    <property type="entry name" value="WalR-like"/>
</dbReference>
<reference evidence="6 7" key="1">
    <citation type="submission" date="2024-02" db="EMBL/GenBank/DDBJ databases">
        <title>A novel Gemmatimonadota bacterium.</title>
        <authorList>
            <person name="Du Z.-J."/>
            <person name="Ye Y.-Q."/>
        </authorList>
    </citation>
    <scope>NUCLEOTIDE SEQUENCE [LARGE SCALE GENOMIC DNA]</scope>
    <source>
        <strain evidence="6 7">DH-20</strain>
    </source>
</reference>
<dbReference type="Pfam" id="PF00196">
    <property type="entry name" value="GerE"/>
    <property type="match status" value="1"/>
</dbReference>
<dbReference type="SUPFAM" id="SSF46894">
    <property type="entry name" value="C-terminal effector domain of the bipartite response regulators"/>
    <property type="match status" value="1"/>
</dbReference>
<dbReference type="PROSITE" id="PS50110">
    <property type="entry name" value="RESPONSE_REGULATORY"/>
    <property type="match status" value="1"/>
</dbReference>
<dbReference type="SMART" id="SM00421">
    <property type="entry name" value="HTH_LUXR"/>
    <property type="match status" value="1"/>
</dbReference>
<evidence type="ECO:0000256" key="2">
    <source>
        <dbReference type="ARBA" id="ARBA00023125"/>
    </source>
</evidence>
<comment type="caution">
    <text evidence="6">The sequence shown here is derived from an EMBL/GenBank/DDBJ whole genome shotgun (WGS) entry which is preliminary data.</text>
</comment>
<dbReference type="PROSITE" id="PS50043">
    <property type="entry name" value="HTH_LUXR_2"/>
    <property type="match status" value="1"/>
</dbReference>
<keyword evidence="7" id="KW-1185">Reference proteome</keyword>
<feature type="domain" description="Response regulatory" evidence="5">
    <location>
        <begin position="9"/>
        <end position="125"/>
    </location>
</feature>
<dbReference type="InterPro" id="IPR001789">
    <property type="entry name" value="Sig_transdc_resp-reg_receiver"/>
</dbReference>
<evidence type="ECO:0000256" key="3">
    <source>
        <dbReference type="PROSITE-ProRule" id="PRU00169"/>
    </source>
</evidence>
<evidence type="ECO:0000259" key="5">
    <source>
        <dbReference type="PROSITE" id="PS50110"/>
    </source>
</evidence>
<evidence type="ECO:0000259" key="4">
    <source>
        <dbReference type="PROSITE" id="PS50043"/>
    </source>
</evidence>
<feature type="domain" description="HTH luxR-type" evidence="4">
    <location>
        <begin position="149"/>
        <end position="214"/>
    </location>
</feature>
<organism evidence="6 7">
    <name type="scientific">Gaopeijia maritima</name>
    <dbReference type="NCBI Taxonomy" id="3119007"/>
    <lineage>
        <taxon>Bacteria</taxon>
        <taxon>Pseudomonadati</taxon>
        <taxon>Gemmatimonadota</taxon>
        <taxon>Longimicrobiia</taxon>
        <taxon>Gaopeijiales</taxon>
        <taxon>Gaopeijiaceae</taxon>
        <taxon>Gaopeijia</taxon>
    </lineage>
</organism>
<accession>A0ABU9ECH8</accession>
<dbReference type="SUPFAM" id="SSF52172">
    <property type="entry name" value="CheY-like"/>
    <property type="match status" value="1"/>
</dbReference>
<dbReference type="PROSITE" id="PS00622">
    <property type="entry name" value="HTH_LUXR_1"/>
    <property type="match status" value="1"/>
</dbReference>
<dbReference type="PANTHER" id="PTHR43214">
    <property type="entry name" value="TWO-COMPONENT RESPONSE REGULATOR"/>
    <property type="match status" value="1"/>
</dbReference>
<keyword evidence="2" id="KW-0238">DNA-binding</keyword>
<evidence type="ECO:0000313" key="6">
    <source>
        <dbReference type="EMBL" id="MEK9502428.1"/>
    </source>
</evidence>
<evidence type="ECO:0000256" key="1">
    <source>
        <dbReference type="ARBA" id="ARBA00022553"/>
    </source>
</evidence>
<dbReference type="Proteomes" id="UP001484239">
    <property type="component" value="Unassembled WGS sequence"/>
</dbReference>